<protein>
    <submittedName>
        <fullName evidence="6">L-gulonolactone oxidase</fullName>
    </submittedName>
</protein>
<dbReference type="Gene3D" id="1.10.45.10">
    <property type="entry name" value="Vanillyl-alcohol Oxidase, Chain A, domain 4"/>
    <property type="match status" value="1"/>
</dbReference>
<dbReference type="GO" id="GO:0016020">
    <property type="term" value="C:membrane"/>
    <property type="evidence" value="ECO:0007669"/>
    <property type="project" value="InterPro"/>
</dbReference>
<dbReference type="GO" id="GO:0003885">
    <property type="term" value="F:D-arabinono-1,4-lactone oxidase activity"/>
    <property type="evidence" value="ECO:0007669"/>
    <property type="project" value="InterPro"/>
</dbReference>
<dbReference type="InterPro" id="IPR016167">
    <property type="entry name" value="FAD-bd_PCMH_sub1"/>
</dbReference>
<dbReference type="PROSITE" id="PS00862">
    <property type="entry name" value="OX2_COVAL_FAD"/>
    <property type="match status" value="1"/>
</dbReference>
<evidence type="ECO:0000256" key="1">
    <source>
        <dbReference type="ARBA" id="ARBA00005147"/>
    </source>
</evidence>
<keyword evidence="3" id="KW-0060">Ascorbate biosynthesis</keyword>
<sequence>MQWQNWSGLESVMPTRVLTPRSADDVVAAVTEARDAGGRVKMVGTGHSFTGVAAPPGTMLSPTALTGITAVARQADGSGTVTAYAGTQLKHLNAALEHLGLSLHNMGDIAEQTLAGAISTGTHGTGGRVAGLSAQVVGLTLVTGTGELISATAEENPDVLELARLGLGALGVLVTITFRVEPLFGLEAVEQPMSWDEFHASFDDLTASADHVDAYWFPHTDRLSTKRNTRVPLDGLRPLPRWRAWLDDDLLQNTVFGAMCVATNHAPAVIPPMNRMNARVMAARTYSDTAHRVFTTERRVVFREMEYAVPRPDGLEVLSECRRVLEASDLRISFPVELRVAPADDVPLSTAYRRDSFYLAFHTHRGMPHEAYFALLEPVLRAAAGRPHWGKLHTRTRADLEPAYERFGDFLAMRDRLDPDRLFANPYLERVLGA</sequence>
<dbReference type="NCBIfam" id="TIGR01679">
    <property type="entry name" value="bact_FAD_ox"/>
    <property type="match status" value="1"/>
</dbReference>
<dbReference type="UniPathway" id="UPA00132"/>
<keyword evidence="4" id="KW-0560">Oxidoreductase</keyword>
<dbReference type="InterPro" id="IPR016171">
    <property type="entry name" value="Vanillyl_alc_oxidase_C-sub2"/>
</dbReference>
<comment type="pathway">
    <text evidence="1">Cofactor biosynthesis; L-ascorbate biosynthesis.</text>
</comment>
<dbReference type="InterPro" id="IPR007173">
    <property type="entry name" value="ALO_C"/>
</dbReference>
<evidence type="ECO:0000256" key="2">
    <source>
        <dbReference type="ARBA" id="ARBA00005466"/>
    </source>
</evidence>
<evidence type="ECO:0000256" key="3">
    <source>
        <dbReference type="ARBA" id="ARBA00022644"/>
    </source>
</evidence>
<dbReference type="InterPro" id="IPR006093">
    <property type="entry name" value="Oxy_OxRdtase_FAD_BS"/>
</dbReference>
<dbReference type="RefSeq" id="WP_091120983.1">
    <property type="nucleotide sequence ID" value="NZ_FOLB01000003.1"/>
</dbReference>
<dbReference type="EMBL" id="FOLB01000003">
    <property type="protein sequence ID" value="SFC00826.1"/>
    <property type="molecule type" value="Genomic_DNA"/>
</dbReference>
<keyword evidence="7" id="KW-1185">Reference proteome</keyword>
<dbReference type="InterPro" id="IPR036318">
    <property type="entry name" value="FAD-bd_PCMH-like_sf"/>
</dbReference>
<dbReference type="InterPro" id="IPR016169">
    <property type="entry name" value="FAD-bd_PCMH_sub2"/>
</dbReference>
<dbReference type="PANTHER" id="PTHR43762:SF1">
    <property type="entry name" value="D-ARABINONO-1,4-LACTONE OXIDASE"/>
    <property type="match status" value="1"/>
</dbReference>
<dbReference type="Pfam" id="PF04030">
    <property type="entry name" value="ALO"/>
    <property type="match status" value="1"/>
</dbReference>
<dbReference type="Pfam" id="PF01565">
    <property type="entry name" value="FAD_binding_4"/>
    <property type="match status" value="1"/>
</dbReference>
<dbReference type="STRING" id="574651.SAMN04487968_10363"/>
<accession>A0A1I1FP89</accession>
<dbReference type="Gene3D" id="3.30.43.10">
    <property type="entry name" value="Uridine Diphospho-n-acetylenolpyruvylglucosamine Reductase, domain 2"/>
    <property type="match status" value="1"/>
</dbReference>
<dbReference type="InterPro" id="IPR010031">
    <property type="entry name" value="FAD_lactone_oxidase-like"/>
</dbReference>
<dbReference type="Proteomes" id="UP000198832">
    <property type="component" value="Unassembled WGS sequence"/>
</dbReference>
<dbReference type="OrthoDB" id="9800184at2"/>
<organism evidence="6 7">
    <name type="scientific">Nocardioides terrae</name>
    <dbReference type="NCBI Taxonomy" id="574651"/>
    <lineage>
        <taxon>Bacteria</taxon>
        <taxon>Bacillati</taxon>
        <taxon>Actinomycetota</taxon>
        <taxon>Actinomycetes</taxon>
        <taxon>Propionibacteriales</taxon>
        <taxon>Nocardioidaceae</taxon>
        <taxon>Nocardioides</taxon>
    </lineage>
</organism>
<dbReference type="InterPro" id="IPR006094">
    <property type="entry name" value="Oxid_FAD_bind_N"/>
</dbReference>
<evidence type="ECO:0000259" key="5">
    <source>
        <dbReference type="PROSITE" id="PS51387"/>
    </source>
</evidence>
<gene>
    <name evidence="6" type="ORF">SAMN04487968_10363</name>
</gene>
<dbReference type="AlphaFoldDB" id="A0A1I1FP89"/>
<name>A0A1I1FP89_9ACTN</name>
<evidence type="ECO:0000313" key="6">
    <source>
        <dbReference type="EMBL" id="SFC00826.1"/>
    </source>
</evidence>
<dbReference type="GO" id="GO:0071949">
    <property type="term" value="F:FAD binding"/>
    <property type="evidence" value="ECO:0007669"/>
    <property type="project" value="InterPro"/>
</dbReference>
<comment type="similarity">
    <text evidence="2">Belongs to the oxygen-dependent FAD-linked oxidoreductase family.</text>
</comment>
<dbReference type="Gene3D" id="3.30.465.10">
    <property type="match status" value="1"/>
</dbReference>
<dbReference type="PROSITE" id="PS51387">
    <property type="entry name" value="FAD_PCMH"/>
    <property type="match status" value="1"/>
</dbReference>
<dbReference type="SUPFAM" id="SSF56176">
    <property type="entry name" value="FAD-binding/transporter-associated domain-like"/>
    <property type="match status" value="1"/>
</dbReference>
<dbReference type="Gene3D" id="3.30.70.2520">
    <property type="match status" value="1"/>
</dbReference>
<dbReference type="PIRSF" id="PIRSF000136">
    <property type="entry name" value="LGO_GLO"/>
    <property type="match status" value="1"/>
</dbReference>
<dbReference type="PANTHER" id="PTHR43762">
    <property type="entry name" value="L-GULONOLACTONE OXIDASE"/>
    <property type="match status" value="1"/>
</dbReference>
<evidence type="ECO:0000313" key="7">
    <source>
        <dbReference type="Proteomes" id="UP000198832"/>
    </source>
</evidence>
<dbReference type="InterPro" id="IPR016166">
    <property type="entry name" value="FAD-bd_PCMH"/>
</dbReference>
<dbReference type="GO" id="GO:0080049">
    <property type="term" value="F:L-gulono-1,4-lactone dehydrogenase activity"/>
    <property type="evidence" value="ECO:0007669"/>
    <property type="project" value="TreeGrafter"/>
</dbReference>
<proteinExistence type="inferred from homology"/>
<reference evidence="6 7" key="1">
    <citation type="submission" date="2016-10" db="EMBL/GenBank/DDBJ databases">
        <authorList>
            <person name="de Groot N.N."/>
        </authorList>
    </citation>
    <scope>NUCLEOTIDE SEQUENCE [LARGE SCALE GENOMIC DNA]</scope>
    <source>
        <strain evidence="6 7">CGMCC 1.7056</strain>
    </source>
</reference>
<feature type="domain" description="FAD-binding PCMH-type" evidence="5">
    <location>
        <begin position="10"/>
        <end position="183"/>
    </location>
</feature>
<evidence type="ECO:0000256" key="4">
    <source>
        <dbReference type="ARBA" id="ARBA00023002"/>
    </source>
</evidence>
<dbReference type="GO" id="GO:0019853">
    <property type="term" value="P:L-ascorbic acid biosynthetic process"/>
    <property type="evidence" value="ECO:0007669"/>
    <property type="project" value="UniProtKB-UniPathway"/>
</dbReference>